<comment type="caution">
    <text evidence="2">The sequence shown here is derived from an EMBL/GenBank/DDBJ whole genome shotgun (WGS) entry which is preliminary data.</text>
</comment>
<accession>A0ABT6M6W5</accession>
<dbReference type="RefSeq" id="WP_280758917.1">
    <property type="nucleotide sequence ID" value="NZ_JARXVC010000002.1"/>
</dbReference>
<evidence type="ECO:0000313" key="3">
    <source>
        <dbReference type="Proteomes" id="UP001160334"/>
    </source>
</evidence>
<dbReference type="Proteomes" id="UP001160334">
    <property type="component" value="Unassembled WGS sequence"/>
</dbReference>
<feature type="compositionally biased region" description="Polar residues" evidence="1">
    <location>
        <begin position="1"/>
        <end position="11"/>
    </location>
</feature>
<protein>
    <submittedName>
        <fullName evidence="2">Uncharacterized protein</fullName>
    </submittedName>
</protein>
<sequence length="143" mass="15991">MKSSEVPNEQVEQFGRNHPPLAEWEEPSTRGEPEYSCDTTCVKRVVTGQLADDVRRKLGALPGAEVTVTERSHAYGYSTLTQENDFECLIECAGVSKELYSHWGQWNSLPSIIEWLTEPETPPPPPASSTVIPAAFQYPRRTV</sequence>
<reference evidence="2 3" key="1">
    <citation type="submission" date="2023-04" db="EMBL/GenBank/DDBJ databases">
        <title>Forest soil microbial communities from Buena Vista Peninsula, Colon Province, Panama.</title>
        <authorList>
            <person name="Bouskill N."/>
        </authorList>
    </citation>
    <scope>NUCLEOTIDE SEQUENCE [LARGE SCALE GENOMIC DNA]</scope>
    <source>
        <strain evidence="2 3">CFH S0262</strain>
    </source>
</reference>
<organism evidence="2 3">
    <name type="scientific">Prescottella agglutinans</name>
    <dbReference type="NCBI Taxonomy" id="1644129"/>
    <lineage>
        <taxon>Bacteria</taxon>
        <taxon>Bacillati</taxon>
        <taxon>Actinomycetota</taxon>
        <taxon>Actinomycetes</taxon>
        <taxon>Mycobacteriales</taxon>
        <taxon>Nocardiaceae</taxon>
        <taxon>Prescottella</taxon>
    </lineage>
</organism>
<evidence type="ECO:0000256" key="1">
    <source>
        <dbReference type="SAM" id="MobiDB-lite"/>
    </source>
</evidence>
<keyword evidence="3" id="KW-1185">Reference proteome</keyword>
<feature type="region of interest" description="Disordered" evidence="1">
    <location>
        <begin position="1"/>
        <end position="36"/>
    </location>
</feature>
<gene>
    <name evidence="2" type="ORF">M2280_000725</name>
</gene>
<dbReference type="EMBL" id="JARXVC010000002">
    <property type="protein sequence ID" value="MDH6279516.1"/>
    <property type="molecule type" value="Genomic_DNA"/>
</dbReference>
<evidence type="ECO:0000313" key="2">
    <source>
        <dbReference type="EMBL" id="MDH6279516.1"/>
    </source>
</evidence>
<proteinExistence type="predicted"/>
<name>A0ABT6M6W5_9NOCA</name>